<dbReference type="PROSITE" id="PS51257">
    <property type="entry name" value="PROKAR_LIPOPROTEIN"/>
    <property type="match status" value="1"/>
</dbReference>
<proteinExistence type="predicted"/>
<protein>
    <submittedName>
        <fullName evidence="2">Uncharacterized protein</fullName>
    </submittedName>
</protein>
<dbReference type="Proteomes" id="UP001300672">
    <property type="component" value="Chromosome"/>
</dbReference>
<feature type="signal peptide" evidence="1">
    <location>
        <begin position="1"/>
        <end position="24"/>
    </location>
</feature>
<evidence type="ECO:0000313" key="2">
    <source>
        <dbReference type="EMBL" id="WGZ90819.1"/>
    </source>
</evidence>
<name>A0AA95H8G0_9GAMM</name>
<keyword evidence="1" id="KW-0732">Signal</keyword>
<reference evidence="2" key="1">
    <citation type="journal article" date="2023" name="Int. J. Mol. Sci.">
        <title>Metagenomics Revealed a New Genus 'Candidatus Thiocaldithrix dubininis' gen. nov., sp. nov. and a New Species 'Candidatus Thiothrix putei' sp. nov. in the Family Thiotrichaceae, Some Members of Which Have Traits of Both Na+- and H+-Motive Energetics.</title>
        <authorList>
            <person name="Ravin N.V."/>
            <person name="Muntyan M.S."/>
            <person name="Smolyakov D.D."/>
            <person name="Rudenko T.S."/>
            <person name="Beletsky A.V."/>
            <person name="Mardanov A.V."/>
            <person name="Grabovich M.Y."/>
        </authorList>
    </citation>
    <scope>NUCLEOTIDE SEQUENCE</scope>
    <source>
        <strain evidence="2">GKL-01</strain>
    </source>
</reference>
<sequence length="77" mass="8398">MRIIHLVAAGLAALVLTACSTAPRTETDIVVVKPVPPTRIVVVKPAPRPAPPPRVVVVKPKKPVRYVKKTVITTRRY</sequence>
<reference evidence="2" key="2">
    <citation type="submission" date="2023-04" db="EMBL/GenBank/DDBJ databases">
        <authorList>
            <person name="Beletskiy A.V."/>
            <person name="Mardanov A.V."/>
            <person name="Ravin N.V."/>
        </authorList>
    </citation>
    <scope>NUCLEOTIDE SEQUENCE</scope>
    <source>
        <strain evidence="2">GKL-01</strain>
    </source>
</reference>
<evidence type="ECO:0000256" key="1">
    <source>
        <dbReference type="SAM" id="SignalP"/>
    </source>
</evidence>
<accession>A0AA95H8G0</accession>
<gene>
    <name evidence="2" type="ORF">QJT80_15250</name>
</gene>
<feature type="chain" id="PRO_5041679841" evidence="1">
    <location>
        <begin position="25"/>
        <end position="77"/>
    </location>
</feature>
<dbReference type="KEGG" id="tdu:QJT80_15250"/>
<dbReference type="AlphaFoldDB" id="A0AA95H8G0"/>
<organism evidence="2">
    <name type="scientific">Candidatus Thiocaldithrix dubininis</name>
    <dbReference type="NCBI Taxonomy" id="3080823"/>
    <lineage>
        <taxon>Bacteria</taxon>
        <taxon>Pseudomonadati</taxon>
        <taxon>Pseudomonadota</taxon>
        <taxon>Gammaproteobacteria</taxon>
        <taxon>Thiotrichales</taxon>
        <taxon>Thiotrichaceae</taxon>
        <taxon>Candidatus Thiocaldithrix</taxon>
    </lineage>
</organism>
<dbReference type="EMBL" id="CP124755">
    <property type="protein sequence ID" value="WGZ90819.1"/>
    <property type="molecule type" value="Genomic_DNA"/>
</dbReference>